<dbReference type="PROSITE" id="PS50106">
    <property type="entry name" value="PDZ"/>
    <property type="match status" value="1"/>
</dbReference>
<dbReference type="Pfam" id="PF00595">
    <property type="entry name" value="PDZ"/>
    <property type="match status" value="1"/>
</dbReference>
<keyword evidence="6" id="KW-0812">Transmembrane</keyword>
<gene>
    <name evidence="8" type="ORF">KQI86_12515</name>
</gene>
<dbReference type="NCBIfam" id="TIGR00225">
    <property type="entry name" value="prc"/>
    <property type="match status" value="1"/>
</dbReference>
<feature type="domain" description="PDZ" evidence="7">
    <location>
        <begin position="90"/>
        <end position="166"/>
    </location>
</feature>
<comment type="caution">
    <text evidence="8">The sequence shown here is derived from an EMBL/GenBank/DDBJ whole genome shotgun (WGS) entry which is preliminary data.</text>
</comment>
<keyword evidence="4 5" id="KW-0720">Serine protease</keyword>
<dbReference type="Pfam" id="PF03572">
    <property type="entry name" value="Peptidase_S41"/>
    <property type="match status" value="1"/>
</dbReference>
<reference evidence="8 9" key="1">
    <citation type="submission" date="2021-06" db="EMBL/GenBank/DDBJ databases">
        <authorList>
            <person name="Sun Q."/>
            <person name="Li D."/>
        </authorList>
    </citation>
    <scope>NUCLEOTIDE SEQUENCE [LARGE SCALE GENOMIC DNA]</scope>
    <source>
        <strain evidence="8 9">MSJ-11</strain>
    </source>
</reference>
<keyword evidence="9" id="KW-1185">Reference proteome</keyword>
<dbReference type="CDD" id="cd06782">
    <property type="entry name" value="cpPDZ_CPP-like"/>
    <property type="match status" value="1"/>
</dbReference>
<sequence>MNKKKWIGWTVAAVIFTNALTFIGLTTYPVLLPSGKVIINREDFSRLEQFYDLLVVNEIIHERYVGEIDNAKLQEGAIKGMTSALEDPYTVYMNKDEYREWNEHSEGNYSGVGLSVQSKENKIKIIDVFEGSPAEKGGIMPGDEIQKVNGTDVDGSTLDKAVTMMKGEQGTEVTITFYREEKGSFDVKLKRAKVNIPMAKSEMLSNGIGYLQLYSFDEDSAKTFKKELNNLKAQGMKGLVVDLRDNLGGYLDQCVDIASNFLPKGEVIVSTMDKYENKKEYKSKGGDYIGLPLVVLTNENSASASEIFAGAIRDYNVGTLIGEKTYGKGLVQTIFETGEGTALKVTISKYYTPKGEDINKKGIVPNVEVKYPEELKKKPYNRENDPQFKKALEVVEEKIREGK</sequence>
<evidence type="ECO:0000256" key="6">
    <source>
        <dbReference type="SAM" id="Phobius"/>
    </source>
</evidence>
<dbReference type="RefSeq" id="WP_216439725.1">
    <property type="nucleotide sequence ID" value="NZ_JAHLQF010000003.1"/>
</dbReference>
<evidence type="ECO:0000256" key="3">
    <source>
        <dbReference type="ARBA" id="ARBA00022801"/>
    </source>
</evidence>
<dbReference type="InterPro" id="IPR055210">
    <property type="entry name" value="CtpA/B_N"/>
</dbReference>
<organism evidence="8 9">
    <name type="scientific">Clostridium mobile</name>
    <dbReference type="NCBI Taxonomy" id="2841512"/>
    <lineage>
        <taxon>Bacteria</taxon>
        <taxon>Bacillati</taxon>
        <taxon>Bacillota</taxon>
        <taxon>Clostridia</taxon>
        <taxon>Eubacteriales</taxon>
        <taxon>Clostridiaceae</taxon>
        <taxon>Clostridium</taxon>
    </lineage>
</organism>
<dbReference type="InterPro" id="IPR005151">
    <property type="entry name" value="Tail-specific_protease"/>
</dbReference>
<dbReference type="SMART" id="SM00245">
    <property type="entry name" value="TSPc"/>
    <property type="match status" value="1"/>
</dbReference>
<dbReference type="InterPro" id="IPR004447">
    <property type="entry name" value="Peptidase_S41A"/>
</dbReference>
<evidence type="ECO:0000313" key="8">
    <source>
        <dbReference type="EMBL" id="MBU5485159.1"/>
    </source>
</evidence>
<comment type="similarity">
    <text evidence="1 5">Belongs to the peptidase S41A family.</text>
</comment>
<keyword evidence="2 5" id="KW-0645">Protease</keyword>
<dbReference type="PANTHER" id="PTHR32060">
    <property type="entry name" value="TAIL-SPECIFIC PROTEASE"/>
    <property type="match status" value="1"/>
</dbReference>
<keyword evidence="6" id="KW-1133">Transmembrane helix</keyword>
<dbReference type="SMART" id="SM00228">
    <property type="entry name" value="PDZ"/>
    <property type="match status" value="1"/>
</dbReference>
<evidence type="ECO:0000256" key="2">
    <source>
        <dbReference type="ARBA" id="ARBA00022670"/>
    </source>
</evidence>
<evidence type="ECO:0000313" key="9">
    <source>
        <dbReference type="Proteomes" id="UP000726170"/>
    </source>
</evidence>
<dbReference type="Proteomes" id="UP000726170">
    <property type="component" value="Unassembled WGS sequence"/>
</dbReference>
<keyword evidence="6" id="KW-0472">Membrane</keyword>
<evidence type="ECO:0000256" key="5">
    <source>
        <dbReference type="RuleBase" id="RU004404"/>
    </source>
</evidence>
<keyword evidence="3 5" id="KW-0378">Hydrolase</keyword>
<protein>
    <submittedName>
        <fullName evidence="8">S41 family peptidase</fullName>
    </submittedName>
</protein>
<evidence type="ECO:0000259" key="7">
    <source>
        <dbReference type="PROSITE" id="PS50106"/>
    </source>
</evidence>
<feature type="transmembrane region" description="Helical" evidence="6">
    <location>
        <begin position="6"/>
        <end position="31"/>
    </location>
</feature>
<dbReference type="PANTHER" id="PTHR32060:SF30">
    <property type="entry name" value="CARBOXY-TERMINAL PROCESSING PROTEASE CTPA"/>
    <property type="match status" value="1"/>
</dbReference>
<dbReference type="Pfam" id="PF22694">
    <property type="entry name" value="CtpB_N-like"/>
    <property type="match status" value="1"/>
</dbReference>
<accession>A0ABS6EIU9</accession>
<evidence type="ECO:0000256" key="1">
    <source>
        <dbReference type="ARBA" id="ARBA00009179"/>
    </source>
</evidence>
<evidence type="ECO:0000256" key="4">
    <source>
        <dbReference type="ARBA" id="ARBA00022825"/>
    </source>
</evidence>
<proteinExistence type="inferred from homology"/>
<dbReference type="EMBL" id="JAHLQF010000003">
    <property type="protein sequence ID" value="MBU5485159.1"/>
    <property type="molecule type" value="Genomic_DNA"/>
</dbReference>
<name>A0ABS6EIU9_9CLOT</name>
<dbReference type="InterPro" id="IPR001478">
    <property type="entry name" value="PDZ"/>
</dbReference>
<dbReference type="CDD" id="cd07560">
    <property type="entry name" value="Peptidase_S41_CPP"/>
    <property type="match status" value="1"/>
</dbReference>